<dbReference type="Gene3D" id="3.40.50.300">
    <property type="entry name" value="P-loop containing nucleotide triphosphate hydrolases"/>
    <property type="match status" value="2"/>
</dbReference>
<name>A0A2H0CUD2_9BACT</name>
<dbReference type="SUPFAM" id="SSF52540">
    <property type="entry name" value="P-loop containing nucleoside triphosphate hydrolases"/>
    <property type="match status" value="1"/>
</dbReference>
<dbReference type="EMBL" id="PCTL01000033">
    <property type="protein sequence ID" value="PIP73018.1"/>
    <property type="molecule type" value="Genomic_DNA"/>
</dbReference>
<evidence type="ECO:0000256" key="1">
    <source>
        <dbReference type="SAM" id="Coils"/>
    </source>
</evidence>
<reference evidence="3 4" key="1">
    <citation type="submission" date="2017-09" db="EMBL/GenBank/DDBJ databases">
        <title>Depth-based differentiation of microbial function through sediment-hosted aquifers and enrichment of novel symbionts in the deep terrestrial subsurface.</title>
        <authorList>
            <person name="Probst A.J."/>
            <person name="Ladd B."/>
            <person name="Jarett J.K."/>
            <person name="Geller-Mcgrath D.E."/>
            <person name="Sieber C.M."/>
            <person name="Emerson J.B."/>
            <person name="Anantharaman K."/>
            <person name="Thomas B.C."/>
            <person name="Malmstrom R."/>
            <person name="Stieglmeier M."/>
            <person name="Klingl A."/>
            <person name="Woyke T."/>
            <person name="Ryan C.M."/>
            <person name="Banfield J.F."/>
        </authorList>
    </citation>
    <scope>NUCLEOTIDE SEQUENCE [LARGE SCALE GENOMIC DNA]</scope>
    <source>
        <strain evidence="3">CG22_combo_CG10-13_8_21_14_all_47_15</strain>
    </source>
</reference>
<feature type="coiled-coil region" evidence="1">
    <location>
        <begin position="384"/>
        <end position="422"/>
    </location>
</feature>
<gene>
    <name evidence="3" type="ORF">COW88_03385</name>
</gene>
<dbReference type="Proteomes" id="UP000230638">
    <property type="component" value="Unassembled WGS sequence"/>
</dbReference>
<accession>A0A2H0CUD2</accession>
<proteinExistence type="predicted"/>
<feature type="coiled-coil region" evidence="1">
    <location>
        <begin position="282"/>
        <end position="309"/>
    </location>
</feature>
<protein>
    <recommendedName>
        <fullName evidence="2">RecF/RecN/SMC N-terminal domain-containing protein</fullName>
    </recommendedName>
</protein>
<dbReference type="PANTHER" id="PTHR43977">
    <property type="entry name" value="STRUCTURAL MAINTENANCE OF CHROMOSOMES PROTEIN 3"/>
    <property type="match status" value="1"/>
</dbReference>
<organism evidence="3 4">
    <name type="scientific">Candidatus Lloydbacteria bacterium CG22_combo_CG10-13_8_21_14_all_47_15</name>
    <dbReference type="NCBI Taxonomy" id="1974635"/>
    <lineage>
        <taxon>Bacteria</taxon>
        <taxon>Candidatus Lloydiibacteriota</taxon>
    </lineage>
</organism>
<evidence type="ECO:0000313" key="4">
    <source>
        <dbReference type="Proteomes" id="UP000230638"/>
    </source>
</evidence>
<evidence type="ECO:0000259" key="2">
    <source>
        <dbReference type="Pfam" id="PF02463"/>
    </source>
</evidence>
<dbReference type="AlphaFoldDB" id="A0A2H0CUD2"/>
<feature type="coiled-coil region" evidence="1">
    <location>
        <begin position="533"/>
        <end position="567"/>
    </location>
</feature>
<feature type="domain" description="RecF/RecN/SMC N-terminal" evidence="2">
    <location>
        <begin position="3"/>
        <end position="731"/>
    </location>
</feature>
<sequence length="746" mass="83492">MRLKKIEMSGFKSFGKKTELLFGATISVIVGPNGAGKSNIAEGMRFVLGEQSLKSMRGKRGEDLIWNGSGSVPRAGRASVTAVFDNHDRAFSSIDFDEVAIRRVVHRDGINEYSVNGSLVRLKDIVELLSAVHIGASSHHIISQGEADRFLLASITDRRGMIEDALGLKIYHYKKAESERKLAKTDENIKEVGLLRRELSPHLKFLKKQAIRVEQARVMRTELVEKYREYLGREFLYLSSVRKALLDEKIEPTSRLAGIERELEKARKEAVQDGGSKHIDTIVVLERDLNRVREEKDALSRELGRLEGMLEYRVMSGPASSSESVVPLPEVRRFSDDIQALIARTEESDDISFVRRTLAALRELITDFMARYRSGGDGSASREYMDEEEKLNAAKDELAQSVQEKENEEEALRARAATLRMEVEAKKDASHDAERRLFELMSEETRTRGILQTLAAREDMLLREEDDFKRELGEAGIAAGRAATEYESAAISSETAETETRDKQYERKRTIEKLKVRLEEYGGGSGEEIIKEYEDTAERDRFLERELADLEKTSASLRDLIADLVERLDKEFKDGVEKINARFQELFAMLFGGGTARLSEVTRMKRRRIDAGLLDDDIAVITGDEPEIEDGIDIDVSLPKKKIRGLQMLSGGERALTSIALLFSVAEVNPPPFMVLDETDAALDEANSEKYGNMLESLAGTSQLIVVTHNRGTMAHAGILYGVTMGADGVSKILSIKFDEAKAIAE</sequence>
<evidence type="ECO:0000313" key="3">
    <source>
        <dbReference type="EMBL" id="PIP73018.1"/>
    </source>
</evidence>
<comment type="caution">
    <text evidence="3">The sequence shown here is derived from an EMBL/GenBank/DDBJ whole genome shotgun (WGS) entry which is preliminary data.</text>
</comment>
<dbReference type="InterPro" id="IPR003395">
    <property type="entry name" value="RecF/RecN/SMC_N"/>
</dbReference>
<keyword evidence="1" id="KW-0175">Coiled coil</keyword>
<dbReference type="InterPro" id="IPR027417">
    <property type="entry name" value="P-loop_NTPase"/>
</dbReference>
<dbReference type="Pfam" id="PF02463">
    <property type="entry name" value="SMC_N"/>
    <property type="match status" value="1"/>
</dbReference>